<proteinExistence type="inferred from homology"/>
<accession>A0A0R1S8W2</accession>
<reference evidence="9 10" key="1">
    <citation type="journal article" date="2015" name="Genome Announc.">
        <title>Expanding the biotechnology potential of lactobacilli through comparative genomics of 213 strains and associated genera.</title>
        <authorList>
            <person name="Sun Z."/>
            <person name="Harris H.M."/>
            <person name="McCann A."/>
            <person name="Guo C."/>
            <person name="Argimon S."/>
            <person name="Zhang W."/>
            <person name="Yang X."/>
            <person name="Jeffery I.B."/>
            <person name="Cooney J.C."/>
            <person name="Kagawa T.F."/>
            <person name="Liu W."/>
            <person name="Song Y."/>
            <person name="Salvetti E."/>
            <person name="Wrobel A."/>
            <person name="Rasinkangas P."/>
            <person name="Parkhill J."/>
            <person name="Rea M.C."/>
            <person name="O'Sullivan O."/>
            <person name="Ritari J."/>
            <person name="Douillard F.P."/>
            <person name="Paul Ross R."/>
            <person name="Yang R."/>
            <person name="Briner A.E."/>
            <person name="Felis G.E."/>
            <person name="de Vos W.M."/>
            <person name="Barrangou R."/>
            <person name="Klaenhammer T.R."/>
            <person name="Caufield P.W."/>
            <person name="Cui Y."/>
            <person name="Zhang H."/>
            <person name="O'Toole P.W."/>
        </authorList>
    </citation>
    <scope>NUCLEOTIDE SEQUENCE [LARGE SCALE GENOMIC DNA]</scope>
    <source>
        <strain evidence="9 10">DSM 15354</strain>
    </source>
</reference>
<comment type="caution">
    <text evidence="9">The sequence shown here is derived from an EMBL/GenBank/DDBJ whole genome shotgun (WGS) entry which is preliminary data.</text>
</comment>
<dbReference type="PANTHER" id="PTHR30012:SF0">
    <property type="entry name" value="TYPE II SECRETION SYSTEM PROTEIN F-RELATED"/>
    <property type="match status" value="1"/>
</dbReference>
<evidence type="ECO:0000256" key="7">
    <source>
        <dbReference type="SAM" id="Phobius"/>
    </source>
</evidence>
<name>A0A0R1S8W2_9LACO</name>
<feature type="transmembrane region" description="Helical" evidence="7">
    <location>
        <begin position="136"/>
        <end position="157"/>
    </location>
</feature>
<dbReference type="EMBL" id="AZFB01000001">
    <property type="protein sequence ID" value="KRL63940.1"/>
    <property type="molecule type" value="Genomic_DNA"/>
</dbReference>
<feature type="transmembrane region" description="Helical" evidence="7">
    <location>
        <begin position="103"/>
        <end position="124"/>
    </location>
</feature>
<evidence type="ECO:0000256" key="3">
    <source>
        <dbReference type="ARBA" id="ARBA00022475"/>
    </source>
</evidence>
<dbReference type="Pfam" id="PF00482">
    <property type="entry name" value="T2SSF"/>
    <property type="match status" value="2"/>
</dbReference>
<feature type="domain" description="Type II secretion system protein GspF" evidence="8">
    <location>
        <begin position="192"/>
        <end position="311"/>
    </location>
</feature>
<evidence type="ECO:0000313" key="10">
    <source>
        <dbReference type="Proteomes" id="UP000051931"/>
    </source>
</evidence>
<organism evidence="9 10">
    <name type="scientific">Lactobacillus psittaci DSM 15354</name>
    <dbReference type="NCBI Taxonomy" id="1122152"/>
    <lineage>
        <taxon>Bacteria</taxon>
        <taxon>Bacillati</taxon>
        <taxon>Bacillota</taxon>
        <taxon>Bacilli</taxon>
        <taxon>Lactobacillales</taxon>
        <taxon>Lactobacillaceae</taxon>
        <taxon>Lactobacillus</taxon>
    </lineage>
</organism>
<gene>
    <name evidence="9" type="ORF">FC23_GL000187</name>
</gene>
<evidence type="ECO:0000256" key="5">
    <source>
        <dbReference type="ARBA" id="ARBA00022989"/>
    </source>
</evidence>
<evidence type="ECO:0000256" key="4">
    <source>
        <dbReference type="ARBA" id="ARBA00022692"/>
    </source>
</evidence>
<dbReference type="AlphaFoldDB" id="A0A0R1S8W2"/>
<dbReference type="InterPro" id="IPR018076">
    <property type="entry name" value="T2SS_GspF_dom"/>
</dbReference>
<keyword evidence="6 7" id="KW-0472">Membrane</keyword>
<keyword evidence="10" id="KW-1185">Reference proteome</keyword>
<feature type="domain" description="Type II secretion system protein GspF" evidence="8">
    <location>
        <begin position="7"/>
        <end position="120"/>
    </location>
</feature>
<dbReference type="PANTHER" id="PTHR30012">
    <property type="entry name" value="GENERAL SECRETION PATHWAY PROTEIN"/>
    <property type="match status" value="1"/>
</dbReference>
<comment type="similarity">
    <text evidence="2">Belongs to the GSP F family.</text>
</comment>
<keyword evidence="4 7" id="KW-0812">Transmembrane</keyword>
<evidence type="ECO:0000256" key="2">
    <source>
        <dbReference type="ARBA" id="ARBA00005745"/>
    </source>
</evidence>
<dbReference type="eggNOG" id="COG1459">
    <property type="taxonomic scope" value="Bacteria"/>
</dbReference>
<keyword evidence="5 7" id="KW-1133">Transmembrane helix</keyword>
<evidence type="ECO:0000256" key="1">
    <source>
        <dbReference type="ARBA" id="ARBA00004651"/>
    </source>
</evidence>
<evidence type="ECO:0000256" key="6">
    <source>
        <dbReference type="ARBA" id="ARBA00023136"/>
    </source>
</evidence>
<dbReference type="Proteomes" id="UP000051931">
    <property type="component" value="Unassembled WGS sequence"/>
</dbReference>
<protein>
    <submittedName>
        <fullName evidence="9">Competence protein</fullName>
    </submittedName>
</protein>
<evidence type="ECO:0000313" key="9">
    <source>
        <dbReference type="EMBL" id="KRL63940.1"/>
    </source>
</evidence>
<sequence>MAEQVEFLEYLESSLKNGLSFAQALEIIPGLWPKKGVLIKKQEALMREGVRFRELLSNLGFSKTVSSQLDLAMEQGNLVNCLSQLVYLEKLKAKQIKKLQAELTYPFTLFVMMIFLLIFMQKFLNEQFSSSDNSGNIVFSLLTGLAIFAVAGILYLLKLYQKQDYHALKRLAKFPIIRKLSLSYIHYLLSGQLGMMLEAGFSFQEIFQFFANQEEDSLQTVIGEQALRRLRNGESIEEVVRKELFLPDNLLIFLKTGASKKNLGQKCSLLAESFFRDLTIRLEKLVVNVQPICFIFIGLCIVGMYLKLLMPIYAVMQSM</sequence>
<dbReference type="PATRIC" id="fig|1122152.4.peg.188"/>
<dbReference type="Gene3D" id="1.20.81.30">
    <property type="entry name" value="Type II secretion system (T2SS), domain F"/>
    <property type="match status" value="2"/>
</dbReference>
<keyword evidence="3" id="KW-1003">Cell membrane</keyword>
<evidence type="ECO:0000259" key="8">
    <source>
        <dbReference type="Pfam" id="PF00482"/>
    </source>
</evidence>
<comment type="subcellular location">
    <subcellularLocation>
        <location evidence="1">Cell membrane</location>
        <topology evidence="1">Multi-pass membrane protein</topology>
    </subcellularLocation>
</comment>
<dbReference type="GO" id="GO:0005886">
    <property type="term" value="C:plasma membrane"/>
    <property type="evidence" value="ECO:0007669"/>
    <property type="project" value="UniProtKB-SubCell"/>
</dbReference>
<dbReference type="STRING" id="1122152.GCA_000425905_00496"/>
<dbReference type="InterPro" id="IPR042094">
    <property type="entry name" value="T2SS_GspF_sf"/>
</dbReference>
<feature type="transmembrane region" description="Helical" evidence="7">
    <location>
        <begin position="285"/>
        <end position="306"/>
    </location>
</feature>
<dbReference type="InterPro" id="IPR003004">
    <property type="entry name" value="GspF/PilC"/>
</dbReference>